<proteinExistence type="predicted"/>
<dbReference type="AlphaFoldDB" id="A0A161ML90"/>
<name>A0A161ML90_TRIIF</name>
<accession>A0A161ML90</accession>
<reference evidence="1" key="2">
    <citation type="journal article" date="2017" name="J. Med. Entomol.">
        <title>Transcriptome Analysis of the Triatoma infestans (Hemiptera: Reduviidae) Integument.</title>
        <authorList>
            <person name="Calderon-Fernandez G.M."/>
            <person name="Moriconi D.E."/>
            <person name="Dulbecco A.B."/>
            <person name="Juarez M.P."/>
        </authorList>
    </citation>
    <scope>NUCLEOTIDE SEQUENCE</scope>
    <source>
        <strain evidence="1">Int1</strain>
        <tissue evidence="1">Integument</tissue>
    </source>
</reference>
<keyword evidence="1" id="KW-0966">Cell projection</keyword>
<reference evidence="1" key="1">
    <citation type="submission" date="2016-04" db="EMBL/GenBank/DDBJ databases">
        <authorList>
            <person name="Calderon-Fernandez G.M.Sr."/>
        </authorList>
    </citation>
    <scope>NUCLEOTIDE SEQUENCE</scope>
    <source>
        <strain evidence="1">Int1</strain>
        <tissue evidence="1">Integument</tissue>
    </source>
</reference>
<protein>
    <submittedName>
        <fullName evidence="1">Cilia-and flagella-associated protein 221-like protein isoform x1</fullName>
    </submittedName>
</protein>
<evidence type="ECO:0000313" key="1">
    <source>
        <dbReference type="EMBL" id="JAR98298.1"/>
    </source>
</evidence>
<keyword evidence="1" id="KW-0282">Flagellum</keyword>
<sequence length="94" mass="10509">MTLDMSHLDISPQKLFTFSPSESKIGFLFIAICNNPDFAITPTRGIISDKPVKIKIFYKPTACITFRASVQVYLPSIMSTPLCFTVSAYTDPRL</sequence>
<organism evidence="1">
    <name type="scientific">Triatoma infestans</name>
    <name type="common">Assassin bug</name>
    <dbReference type="NCBI Taxonomy" id="30076"/>
    <lineage>
        <taxon>Eukaryota</taxon>
        <taxon>Metazoa</taxon>
        <taxon>Ecdysozoa</taxon>
        <taxon>Arthropoda</taxon>
        <taxon>Hexapoda</taxon>
        <taxon>Insecta</taxon>
        <taxon>Pterygota</taxon>
        <taxon>Neoptera</taxon>
        <taxon>Paraneoptera</taxon>
        <taxon>Hemiptera</taxon>
        <taxon>Heteroptera</taxon>
        <taxon>Panheteroptera</taxon>
        <taxon>Cimicomorpha</taxon>
        <taxon>Reduviidae</taxon>
        <taxon>Triatominae</taxon>
        <taxon>Triatoma</taxon>
    </lineage>
</organism>
<keyword evidence="1" id="KW-0969">Cilium</keyword>
<dbReference type="EMBL" id="GEMB01005008">
    <property type="protein sequence ID" value="JAR98298.1"/>
    <property type="molecule type" value="Transcribed_RNA"/>
</dbReference>